<dbReference type="Proteomes" id="UP000000585">
    <property type="component" value="Chromosome"/>
</dbReference>
<dbReference type="PaxDb" id="170187-SP_1493"/>
<evidence type="ECO:0000313" key="4">
    <source>
        <dbReference type="Proteomes" id="UP000000585"/>
    </source>
</evidence>
<dbReference type="eggNOG" id="ENOG503046C">
    <property type="taxonomic scope" value="Bacteria"/>
</dbReference>
<feature type="domain" description="MucBP" evidence="2">
    <location>
        <begin position="176"/>
        <end position="264"/>
    </location>
</feature>
<accession>A0A0H2UQQ2</accession>
<dbReference type="EMBL" id="AE005672">
    <property type="protein sequence ID" value="AAK75585.1"/>
    <property type="molecule type" value="Genomic_DNA"/>
</dbReference>
<gene>
    <name evidence="3" type="ordered locus">SP_1493</name>
</gene>
<dbReference type="Pfam" id="PF06458">
    <property type="entry name" value="MucBP"/>
    <property type="match status" value="2"/>
</dbReference>
<proteinExistence type="predicted"/>
<dbReference type="AlphaFoldDB" id="A0A0H2UQQ2"/>
<evidence type="ECO:0000259" key="2">
    <source>
        <dbReference type="Pfam" id="PF06458"/>
    </source>
</evidence>
<feature type="domain" description="MucBP" evidence="2">
    <location>
        <begin position="273"/>
        <end position="347"/>
    </location>
</feature>
<dbReference type="KEGG" id="spn:SP_1493"/>
<sequence length="370" mass="41489">MPMNIILIAKLLRENTNTKANALNNGWARSGSEEFKKFSHFVGVDKGIVRTNVLTGKKLSDKIRKEVGSGDSKLGKGGYFSTGDVLLGKDVVSYTVQVFSENNERVGVNTQSHRVQYNLPILADFSVIQDTVEPSRTVVEKIIPKLNIPEEEKGKITEEIKKKKKTSELAELISENVKVRYVDEQGRLLSLKNDTGIGEKESDGTYITNKKQLIGTSYNVTDKKLSSMTTTDGKYYTFKEADTNSASLTGNIVSEGRTVTLVYRESEAPTTATVTANYYKEGRQEKLVESVIKADLAIGSEYTTESKTIEGKTTTEDKEDRVITRKTTYTLVATPENAYQKTVQQLTITTVRMLRKQWFPKQQPLLRRRL</sequence>
<dbReference type="BioCyc" id="SPNE170187:G1FZB-1506-MONOMER"/>
<evidence type="ECO:0000256" key="1">
    <source>
        <dbReference type="ARBA" id="ARBA00022737"/>
    </source>
</evidence>
<dbReference type="InterPro" id="IPR009459">
    <property type="entry name" value="MucBP_dom"/>
</dbReference>
<dbReference type="Gene3D" id="3.10.20.320">
    <property type="entry name" value="Putative peptidoglycan bound protein (lpxtg motif)"/>
    <property type="match status" value="1"/>
</dbReference>
<reference evidence="3 4" key="1">
    <citation type="journal article" date="2001" name="Science">
        <title>Complete genome sequence of a virulent isolate of Streptococcus pneumoniae.</title>
        <authorList>
            <person name="Tettelin H."/>
            <person name="Nelson K.E."/>
            <person name="Paulsen I.T."/>
            <person name="Eisen J.A."/>
            <person name="Read T.D."/>
            <person name="Peterson S."/>
            <person name="Heidelberg J."/>
            <person name="DeBoy R.T."/>
            <person name="Haft D.H."/>
            <person name="Dodson R.J."/>
            <person name="Durkin A.S."/>
            <person name="Gwinn M."/>
            <person name="Kolonay J.F."/>
            <person name="Nelson W.C."/>
            <person name="Peterson J.D."/>
            <person name="Umayam L.A."/>
            <person name="White O."/>
            <person name="Salzberg S.L."/>
            <person name="Lewis M.R."/>
            <person name="Radune D."/>
            <person name="Holtzapple E."/>
            <person name="Khouri H."/>
            <person name="Wolf A.M."/>
            <person name="Utterback T.R."/>
            <person name="Hansen C.L."/>
            <person name="McDonald L.A."/>
            <person name="Feldblyum T.V."/>
            <person name="Angiuoli S."/>
            <person name="Dickinson T."/>
            <person name="Hickey E.K."/>
            <person name="Holt I.E."/>
            <person name="Loftus B.J."/>
            <person name="Yang F."/>
            <person name="Smith H.O."/>
            <person name="Venter J.C."/>
            <person name="Dougherty B.A."/>
            <person name="Morrison D.A."/>
            <person name="Hollingshead S.K."/>
            <person name="Fraser C.M."/>
        </authorList>
    </citation>
    <scope>NUCLEOTIDE SEQUENCE [LARGE SCALE GENOMIC DNA]</scope>
    <source>
        <strain evidence="4">ATCC BAA-334 / TIGR4</strain>
    </source>
</reference>
<name>A0A0H2UQQ2_STRPN</name>
<keyword evidence="4" id="KW-1185">Reference proteome</keyword>
<protein>
    <recommendedName>
        <fullName evidence="2">MucBP domain-containing protein</fullName>
    </recommendedName>
</protein>
<dbReference type="EnsemblBacteria" id="AAK75585">
    <property type="protein sequence ID" value="AAK75585"/>
    <property type="gene ID" value="SP_1493"/>
</dbReference>
<organism evidence="3 4">
    <name type="scientific">Streptococcus pneumoniae serotype 4 (strain ATCC BAA-334 / TIGR4)</name>
    <dbReference type="NCBI Taxonomy" id="170187"/>
    <lineage>
        <taxon>Bacteria</taxon>
        <taxon>Bacillati</taxon>
        <taxon>Bacillota</taxon>
        <taxon>Bacilli</taxon>
        <taxon>Lactobacillales</taxon>
        <taxon>Streptococcaceae</taxon>
        <taxon>Streptococcus</taxon>
    </lineage>
</organism>
<evidence type="ECO:0000313" key="3">
    <source>
        <dbReference type="EMBL" id="AAK75585.1"/>
    </source>
</evidence>
<keyword evidence="1" id="KW-0677">Repeat</keyword>